<protein>
    <recommendedName>
        <fullName evidence="1">protein-serine/threonine phosphatase</fullName>
        <ecNumber evidence="1">3.1.3.16</ecNumber>
    </recommendedName>
</protein>
<evidence type="ECO:0000256" key="4">
    <source>
        <dbReference type="ARBA" id="ARBA00022912"/>
    </source>
</evidence>
<evidence type="ECO:0000256" key="5">
    <source>
        <dbReference type="ARBA" id="ARBA00023211"/>
    </source>
</evidence>
<dbReference type="InterPro" id="IPR029052">
    <property type="entry name" value="Metallo-depent_PP-like"/>
</dbReference>
<dbReference type="GO" id="GO:0004722">
    <property type="term" value="F:protein serine/threonine phosphatase activity"/>
    <property type="evidence" value="ECO:0007669"/>
    <property type="project" value="UniProtKB-EC"/>
</dbReference>
<dbReference type="Proteomes" id="UP000184139">
    <property type="component" value="Unassembled WGS sequence"/>
</dbReference>
<proteinExistence type="predicted"/>
<dbReference type="RefSeq" id="WP_244155766.1">
    <property type="nucleotide sequence ID" value="NZ_FQXS01000002.1"/>
</dbReference>
<accession>A0A1M5T2H9</accession>
<sequence length="723" mass="82284">MIQQACYSRSTKDRIVSSINTPAPMKNPLAKKLKPIKEVQTIRGVQLPIGLEFRQLVITGPPGAGKTYYINQIRGWPNEGYIDLSRKGWWRDQTLIYRPREINLGIPYRGRKEVLTVFDQEWRESPPGSLQIDYQRIRIPPQSHSLLRTNWRDRYIFEFIIPEPEVVYERRRSRQKEGYFPVDANLTLAEVTRQIQTYCDIALYLHRAGVHVCIRHDISEPPMLISEKGDVSLPPWAVADAKPRPNLKTLTGWKQLLLGQSPIPWFSVTDKIQELTGPSRIPHDGKSLDILIGAFHLRLSPEIPMGTSKDYLRFNRNWIVKKPGSCSEVNIRGFARICPGDTVIIGRSNKDYDDLFSFTREVAKRQLSVSNLKGDLLVKPLSDQQRISVVRIEDLDSREQMDASRVMAMRQVRSLLGGKIADLDRTSALSLILEVNEILATESYRPLDGYDLPGGLVELPDEPTPVIIGDLHAQTDNLLKILTENCLFQALKRNNAILCILGDAVHSENIEEMERMDSSILIMDLIFSLKRRFPANVFYLRGNHDDFNPELSKNGVAQGLLLKMELERQRGHAYVEAMQTFYHRLPYMIVSPSFIATHAGPPRAGTTREQIIQIRLNRQTGEELTKNRLKRPHYLSGYGKADIKTLRQAFQASKSTPIIVGHTPLDPFGSVWQNVGGIKNHHIICSSHQNGPACFTRINGKMVPLTYSAEPLTKLINKLKHRP</sequence>
<gene>
    <name evidence="7" type="ORF">SAMN02745124_00565</name>
</gene>
<keyword evidence="3" id="KW-0378">Hydrolase</keyword>
<keyword evidence="5" id="KW-0464">Manganese</keyword>
<dbReference type="InterPro" id="IPR050341">
    <property type="entry name" value="PP1_catalytic_subunit"/>
</dbReference>
<dbReference type="SUPFAM" id="SSF52540">
    <property type="entry name" value="P-loop containing nucleoside triphosphate hydrolases"/>
    <property type="match status" value="1"/>
</dbReference>
<dbReference type="SUPFAM" id="SSF56300">
    <property type="entry name" value="Metallo-dependent phosphatases"/>
    <property type="match status" value="1"/>
</dbReference>
<keyword evidence="4" id="KW-0904">Protein phosphatase</keyword>
<dbReference type="EMBL" id="FQXS01000002">
    <property type="protein sequence ID" value="SHH44896.1"/>
    <property type="molecule type" value="Genomic_DNA"/>
</dbReference>
<organism evidence="7 8">
    <name type="scientific">Desulfofustis glycolicus DSM 9705</name>
    <dbReference type="NCBI Taxonomy" id="1121409"/>
    <lineage>
        <taxon>Bacteria</taxon>
        <taxon>Pseudomonadati</taxon>
        <taxon>Thermodesulfobacteriota</taxon>
        <taxon>Desulfobulbia</taxon>
        <taxon>Desulfobulbales</taxon>
        <taxon>Desulfocapsaceae</taxon>
        <taxon>Desulfofustis</taxon>
    </lineage>
</organism>
<dbReference type="STRING" id="1121409.SAMN02745124_00565"/>
<evidence type="ECO:0000259" key="6">
    <source>
        <dbReference type="Pfam" id="PF00149"/>
    </source>
</evidence>
<evidence type="ECO:0000256" key="2">
    <source>
        <dbReference type="ARBA" id="ARBA00022723"/>
    </source>
</evidence>
<dbReference type="PANTHER" id="PTHR11668:SF300">
    <property type="entry name" value="SERINE_THREONINE-PROTEIN PHOSPHATASE"/>
    <property type="match status" value="1"/>
</dbReference>
<keyword evidence="8" id="KW-1185">Reference proteome</keyword>
<dbReference type="GO" id="GO:0046872">
    <property type="term" value="F:metal ion binding"/>
    <property type="evidence" value="ECO:0007669"/>
    <property type="project" value="UniProtKB-KW"/>
</dbReference>
<dbReference type="AlphaFoldDB" id="A0A1M5T2H9"/>
<keyword evidence="2" id="KW-0479">Metal-binding</keyword>
<evidence type="ECO:0000313" key="7">
    <source>
        <dbReference type="EMBL" id="SHH44896.1"/>
    </source>
</evidence>
<dbReference type="InterPro" id="IPR004843">
    <property type="entry name" value="Calcineurin-like_PHP"/>
</dbReference>
<dbReference type="PANTHER" id="PTHR11668">
    <property type="entry name" value="SERINE/THREONINE PROTEIN PHOSPHATASE"/>
    <property type="match status" value="1"/>
</dbReference>
<reference evidence="7 8" key="1">
    <citation type="submission" date="2016-11" db="EMBL/GenBank/DDBJ databases">
        <authorList>
            <person name="Jaros S."/>
            <person name="Januszkiewicz K."/>
            <person name="Wedrychowicz H."/>
        </authorList>
    </citation>
    <scope>NUCLEOTIDE SEQUENCE [LARGE SCALE GENOMIC DNA]</scope>
    <source>
        <strain evidence="7 8">DSM 9705</strain>
    </source>
</reference>
<evidence type="ECO:0000256" key="3">
    <source>
        <dbReference type="ARBA" id="ARBA00022801"/>
    </source>
</evidence>
<evidence type="ECO:0000313" key="8">
    <source>
        <dbReference type="Proteomes" id="UP000184139"/>
    </source>
</evidence>
<evidence type="ECO:0000256" key="1">
    <source>
        <dbReference type="ARBA" id="ARBA00013081"/>
    </source>
</evidence>
<dbReference type="Gene3D" id="3.60.21.10">
    <property type="match status" value="1"/>
</dbReference>
<dbReference type="GO" id="GO:0005737">
    <property type="term" value="C:cytoplasm"/>
    <property type="evidence" value="ECO:0007669"/>
    <property type="project" value="TreeGrafter"/>
</dbReference>
<dbReference type="EC" id="3.1.3.16" evidence="1"/>
<name>A0A1M5T2H9_9BACT</name>
<feature type="domain" description="Calcineurin-like phosphoesterase" evidence="6">
    <location>
        <begin position="466"/>
        <end position="627"/>
    </location>
</feature>
<dbReference type="Pfam" id="PF00149">
    <property type="entry name" value="Metallophos"/>
    <property type="match status" value="1"/>
</dbReference>
<dbReference type="InterPro" id="IPR027417">
    <property type="entry name" value="P-loop_NTPase"/>
</dbReference>